<dbReference type="EMBL" id="JAAATY010000005">
    <property type="protein sequence ID" value="NRN65025.1"/>
    <property type="molecule type" value="Genomic_DNA"/>
</dbReference>
<feature type="domain" description="N-acetyltransferase" evidence="1">
    <location>
        <begin position="1"/>
        <end position="172"/>
    </location>
</feature>
<evidence type="ECO:0000259" key="1">
    <source>
        <dbReference type="PROSITE" id="PS51186"/>
    </source>
</evidence>
<accession>A0ABX2F2G2</accession>
<keyword evidence="3" id="KW-1185">Reference proteome</keyword>
<evidence type="ECO:0000313" key="2">
    <source>
        <dbReference type="EMBL" id="NRN65025.1"/>
    </source>
</evidence>
<sequence>MRISGVTATQLDDLRTPLHAMYRQCFADPPWNEPPEMLDDYANVLSRHLGQPGLYGSVAWSGKDLLGVAYGHPMPPDLPDDPFHHAVAEVVSPSSLVAPAVTLIELMVSPAARGRGVGRGLIDHFVRDHDQAWLVTHPEAPACRLYESAGWTRSAPFANPHGGPRVAYLHTK</sequence>
<dbReference type="Gene3D" id="3.40.630.30">
    <property type="match status" value="1"/>
</dbReference>
<reference evidence="2 3" key="1">
    <citation type="submission" date="2020-01" db="EMBL/GenBank/DDBJ databases">
        <title>Kibdelosporangium persica a novel Actinomycetes from a hot desert in Iran.</title>
        <authorList>
            <person name="Safaei N."/>
            <person name="Zaburannyi N."/>
            <person name="Mueller R."/>
            <person name="Wink J."/>
        </authorList>
    </citation>
    <scope>NUCLEOTIDE SEQUENCE [LARGE SCALE GENOMIC DNA]</scope>
    <source>
        <strain evidence="2 3">4NS15</strain>
    </source>
</reference>
<dbReference type="RefSeq" id="WP_173128253.1">
    <property type="nucleotide sequence ID" value="NZ_CBCSGW010000040.1"/>
</dbReference>
<dbReference type="Proteomes" id="UP000763557">
    <property type="component" value="Unassembled WGS sequence"/>
</dbReference>
<dbReference type="InterPro" id="IPR016181">
    <property type="entry name" value="Acyl_CoA_acyltransferase"/>
</dbReference>
<gene>
    <name evidence="2" type="ORF">GC106_22350</name>
</gene>
<comment type="caution">
    <text evidence="2">The sequence shown here is derived from an EMBL/GenBank/DDBJ whole genome shotgun (WGS) entry which is preliminary data.</text>
</comment>
<organism evidence="2 3">
    <name type="scientific">Kibdelosporangium persicum</name>
    <dbReference type="NCBI Taxonomy" id="2698649"/>
    <lineage>
        <taxon>Bacteria</taxon>
        <taxon>Bacillati</taxon>
        <taxon>Actinomycetota</taxon>
        <taxon>Actinomycetes</taxon>
        <taxon>Pseudonocardiales</taxon>
        <taxon>Pseudonocardiaceae</taxon>
        <taxon>Kibdelosporangium</taxon>
    </lineage>
</organism>
<dbReference type="CDD" id="cd04301">
    <property type="entry name" value="NAT_SF"/>
    <property type="match status" value="1"/>
</dbReference>
<evidence type="ECO:0000313" key="3">
    <source>
        <dbReference type="Proteomes" id="UP000763557"/>
    </source>
</evidence>
<dbReference type="Pfam" id="PF00583">
    <property type="entry name" value="Acetyltransf_1"/>
    <property type="match status" value="1"/>
</dbReference>
<dbReference type="PROSITE" id="PS51186">
    <property type="entry name" value="GNAT"/>
    <property type="match status" value="1"/>
</dbReference>
<dbReference type="InterPro" id="IPR000182">
    <property type="entry name" value="GNAT_dom"/>
</dbReference>
<protein>
    <submittedName>
        <fullName evidence="2">N-acetyltransferase</fullName>
    </submittedName>
</protein>
<proteinExistence type="predicted"/>
<dbReference type="SUPFAM" id="SSF55729">
    <property type="entry name" value="Acyl-CoA N-acyltransferases (Nat)"/>
    <property type="match status" value="1"/>
</dbReference>
<name>A0ABX2F2G2_9PSEU</name>